<accession>A0A6A6T692</accession>
<proteinExistence type="predicted"/>
<name>A0A6A6T692_9PLEO</name>
<dbReference type="Proteomes" id="UP000799324">
    <property type="component" value="Unassembled WGS sequence"/>
</dbReference>
<protein>
    <submittedName>
        <fullName evidence="1">Uncharacterized protein</fullName>
    </submittedName>
</protein>
<keyword evidence="2" id="KW-1185">Reference proteome</keyword>
<dbReference type="PANTHER" id="PTHR38791">
    <property type="entry name" value="ZN(II)2CYS6 TRANSCRIPTION FACTOR (EUROFUNG)-RELATED-RELATED"/>
    <property type="match status" value="1"/>
</dbReference>
<dbReference type="AlphaFoldDB" id="A0A6A6T692"/>
<reference evidence="1" key="1">
    <citation type="journal article" date="2020" name="Stud. Mycol.">
        <title>101 Dothideomycetes genomes: a test case for predicting lifestyles and emergence of pathogens.</title>
        <authorList>
            <person name="Haridas S."/>
            <person name="Albert R."/>
            <person name="Binder M."/>
            <person name="Bloem J."/>
            <person name="Labutti K."/>
            <person name="Salamov A."/>
            <person name="Andreopoulos B."/>
            <person name="Baker S."/>
            <person name="Barry K."/>
            <person name="Bills G."/>
            <person name="Bluhm B."/>
            <person name="Cannon C."/>
            <person name="Castanera R."/>
            <person name="Culley D."/>
            <person name="Daum C."/>
            <person name="Ezra D."/>
            <person name="Gonzalez J."/>
            <person name="Henrissat B."/>
            <person name="Kuo A."/>
            <person name="Liang C."/>
            <person name="Lipzen A."/>
            <person name="Lutzoni F."/>
            <person name="Magnuson J."/>
            <person name="Mondo S."/>
            <person name="Nolan M."/>
            <person name="Ohm R."/>
            <person name="Pangilinan J."/>
            <person name="Park H.-J."/>
            <person name="Ramirez L."/>
            <person name="Alfaro M."/>
            <person name="Sun H."/>
            <person name="Tritt A."/>
            <person name="Yoshinaga Y."/>
            <person name="Zwiers L.-H."/>
            <person name="Turgeon B."/>
            <person name="Goodwin S."/>
            <person name="Spatafora J."/>
            <person name="Crous P."/>
            <person name="Grigoriev I."/>
        </authorList>
    </citation>
    <scope>NUCLEOTIDE SEQUENCE</scope>
    <source>
        <strain evidence="1">CBS 122681</strain>
    </source>
</reference>
<gene>
    <name evidence="1" type="ORF">K491DRAFT_426798</name>
</gene>
<organism evidence="1 2">
    <name type="scientific">Lophiostoma macrostomum CBS 122681</name>
    <dbReference type="NCBI Taxonomy" id="1314788"/>
    <lineage>
        <taxon>Eukaryota</taxon>
        <taxon>Fungi</taxon>
        <taxon>Dikarya</taxon>
        <taxon>Ascomycota</taxon>
        <taxon>Pezizomycotina</taxon>
        <taxon>Dothideomycetes</taxon>
        <taxon>Pleosporomycetidae</taxon>
        <taxon>Pleosporales</taxon>
        <taxon>Lophiostomataceae</taxon>
        <taxon>Lophiostoma</taxon>
    </lineage>
</organism>
<dbReference type="OrthoDB" id="2991872at2759"/>
<dbReference type="InterPro" id="IPR053175">
    <property type="entry name" value="DHMBA_Reg_Transcription_Factor"/>
</dbReference>
<dbReference type="EMBL" id="MU004348">
    <property type="protein sequence ID" value="KAF2655535.1"/>
    <property type="molecule type" value="Genomic_DNA"/>
</dbReference>
<sequence length="234" mass="26679">MRAAFCDQMQRRKNETLLALILLDLGERIEYARMNILPSVEHYKAAMALVLERDLESFRDDMSQSLLNAVRYIVVRKALWASSEAIDLGVFSCLEKGRAETHTVALDLDHIVSRVLVLRNQVSASLWGEYRGTPWALNQLSITRRLLDTQLVEWIKSVPANWHPFLQSNTNFGTSSWRRDLVEIYSSYEVALIYNHCRCVQLLLLGISQSLPSPVSDANVTRGIETSTNIQERA</sequence>
<evidence type="ECO:0000313" key="1">
    <source>
        <dbReference type="EMBL" id="KAF2655535.1"/>
    </source>
</evidence>
<evidence type="ECO:0000313" key="2">
    <source>
        <dbReference type="Proteomes" id="UP000799324"/>
    </source>
</evidence>